<sequence>MDIVVNEELKAYIDPLSPEEYEALERSILDEGCRDALILWGDVLVDGHNRYGICRKHGVPFQTVQNTRFRSIEDVHLWMIDQHLGRRSLSDFQRGVLALRKKEIVAGRRTRAAAAPAPEAAPPTREAPEAASGASPAAIGADAAPLDSREAVARAARLSSGQVVMIEKIQKQAAPELVQAVRSGTISINAAAAVASLPAEEQVAAVAAGKDELKQVAKRVRESRRKPREEGSTAAPDGEATPPEDALQTLRRRVAELTAENEALRRQVAALQAGGAAQEADASAPF</sequence>
<comment type="caution">
    <text evidence="3">The sequence shown here is derived from an EMBL/GenBank/DDBJ whole genome shotgun (WGS) entry which is preliminary data.</text>
</comment>
<evidence type="ECO:0000256" key="1">
    <source>
        <dbReference type="SAM" id="Coils"/>
    </source>
</evidence>
<feature type="coiled-coil region" evidence="1">
    <location>
        <begin position="247"/>
        <end position="274"/>
    </location>
</feature>
<dbReference type="RefSeq" id="WP_345538346.1">
    <property type="nucleotide sequence ID" value="NZ_BAABGJ010000021.1"/>
</dbReference>
<feature type="region of interest" description="Disordered" evidence="2">
    <location>
        <begin position="110"/>
        <end position="142"/>
    </location>
</feature>
<evidence type="ECO:0008006" key="5">
    <source>
        <dbReference type="Google" id="ProtNLM"/>
    </source>
</evidence>
<keyword evidence="4" id="KW-1185">Reference proteome</keyword>
<protein>
    <recommendedName>
        <fullName evidence="5">Plasmid replication/partition related protein</fullName>
    </recommendedName>
</protein>
<keyword evidence="1" id="KW-0175">Coiled coil</keyword>
<gene>
    <name evidence="3" type="ORF">GCM10023165_26090</name>
</gene>
<dbReference type="EMBL" id="BAABGJ010000021">
    <property type="protein sequence ID" value="GAA4343545.1"/>
    <property type="molecule type" value="Genomic_DNA"/>
</dbReference>
<organism evidence="3 4">
    <name type="scientific">Variovorax defluvii</name>
    <dbReference type="NCBI Taxonomy" id="913761"/>
    <lineage>
        <taxon>Bacteria</taxon>
        <taxon>Pseudomonadati</taxon>
        <taxon>Pseudomonadota</taxon>
        <taxon>Betaproteobacteria</taxon>
        <taxon>Burkholderiales</taxon>
        <taxon>Comamonadaceae</taxon>
        <taxon>Variovorax</taxon>
    </lineage>
</organism>
<accession>A0ABP8HS53</accession>
<evidence type="ECO:0000313" key="4">
    <source>
        <dbReference type="Proteomes" id="UP001500975"/>
    </source>
</evidence>
<feature type="compositionally biased region" description="Low complexity" evidence="2">
    <location>
        <begin position="112"/>
        <end position="142"/>
    </location>
</feature>
<reference evidence="4" key="1">
    <citation type="journal article" date="2019" name="Int. J. Syst. Evol. Microbiol.">
        <title>The Global Catalogue of Microorganisms (GCM) 10K type strain sequencing project: providing services to taxonomists for standard genome sequencing and annotation.</title>
        <authorList>
            <consortium name="The Broad Institute Genomics Platform"/>
            <consortium name="The Broad Institute Genome Sequencing Center for Infectious Disease"/>
            <person name="Wu L."/>
            <person name="Ma J."/>
        </authorList>
    </citation>
    <scope>NUCLEOTIDE SEQUENCE [LARGE SCALE GENOMIC DNA]</scope>
    <source>
        <strain evidence="4">JCM 17804</strain>
    </source>
</reference>
<name>A0ABP8HS53_9BURK</name>
<feature type="region of interest" description="Disordered" evidence="2">
    <location>
        <begin position="219"/>
        <end position="245"/>
    </location>
</feature>
<dbReference type="Proteomes" id="UP001500975">
    <property type="component" value="Unassembled WGS sequence"/>
</dbReference>
<evidence type="ECO:0000313" key="3">
    <source>
        <dbReference type="EMBL" id="GAA4343545.1"/>
    </source>
</evidence>
<proteinExistence type="predicted"/>
<evidence type="ECO:0000256" key="2">
    <source>
        <dbReference type="SAM" id="MobiDB-lite"/>
    </source>
</evidence>